<feature type="chain" id="PRO_5044007235" description="Lipoprotein" evidence="1">
    <location>
        <begin position="24"/>
        <end position="184"/>
    </location>
</feature>
<organism evidence="2">
    <name type="scientific">Streptomyces sp. NBC_00049</name>
    <dbReference type="NCBI Taxonomy" id="2903617"/>
    <lineage>
        <taxon>Bacteria</taxon>
        <taxon>Bacillati</taxon>
        <taxon>Actinomycetota</taxon>
        <taxon>Actinomycetes</taxon>
        <taxon>Kitasatosporales</taxon>
        <taxon>Streptomycetaceae</taxon>
        <taxon>Streptomyces</taxon>
    </lineage>
</organism>
<sequence length="184" mass="19550">MPFRIRPLRAGVLLLSTALAAGALTGCSALSPFTTCDDTEGRLRELAALPLLASPPPGAKAPAGEAATYAECAEDSGDAWLSAGRLYAYPGTPQEVVAHYRAAAVAGGWQVRTPRSPYADPELEVCFTGGEEGHAWLVTVIWTSRRELIEFYGQSLGPEFSTDLVFRIEAGAESDGARTSCWDD</sequence>
<dbReference type="AlphaFoldDB" id="A0AAU2JWK4"/>
<proteinExistence type="predicted"/>
<evidence type="ECO:0000313" key="2">
    <source>
        <dbReference type="EMBL" id="WTU76515.1"/>
    </source>
</evidence>
<feature type="signal peptide" evidence="1">
    <location>
        <begin position="1"/>
        <end position="23"/>
    </location>
</feature>
<reference evidence="2" key="1">
    <citation type="submission" date="2022-10" db="EMBL/GenBank/DDBJ databases">
        <title>The complete genomes of actinobacterial strains from the NBC collection.</title>
        <authorList>
            <person name="Joergensen T.S."/>
            <person name="Alvarez Arevalo M."/>
            <person name="Sterndorff E.B."/>
            <person name="Faurdal D."/>
            <person name="Vuksanovic O."/>
            <person name="Mourched A.-S."/>
            <person name="Charusanti P."/>
            <person name="Shaw S."/>
            <person name="Blin K."/>
            <person name="Weber T."/>
        </authorList>
    </citation>
    <scope>NUCLEOTIDE SEQUENCE</scope>
    <source>
        <strain evidence="2">NBC_00049</strain>
    </source>
</reference>
<evidence type="ECO:0000256" key="1">
    <source>
        <dbReference type="SAM" id="SignalP"/>
    </source>
</evidence>
<evidence type="ECO:0008006" key="3">
    <source>
        <dbReference type="Google" id="ProtNLM"/>
    </source>
</evidence>
<protein>
    <recommendedName>
        <fullName evidence="3">Lipoprotein</fullName>
    </recommendedName>
</protein>
<dbReference type="EMBL" id="CP108264">
    <property type="protein sequence ID" value="WTU76515.1"/>
    <property type="molecule type" value="Genomic_DNA"/>
</dbReference>
<keyword evidence="1" id="KW-0732">Signal</keyword>
<dbReference type="PROSITE" id="PS51257">
    <property type="entry name" value="PROKAR_LIPOPROTEIN"/>
    <property type="match status" value="1"/>
</dbReference>
<gene>
    <name evidence="2" type="ORF">OG327_26070</name>
</gene>
<name>A0AAU2JWK4_9ACTN</name>
<accession>A0AAU2JWK4</accession>